<dbReference type="AlphaFoldDB" id="A0A922EFD9"/>
<gene>
    <name evidence="1" type="ORF">I3842_07G046800</name>
</gene>
<dbReference type="InterPro" id="IPR009072">
    <property type="entry name" value="Histone-fold"/>
</dbReference>
<evidence type="ECO:0000313" key="1">
    <source>
        <dbReference type="EMBL" id="KAG6702664.1"/>
    </source>
</evidence>
<organism evidence="1 2">
    <name type="scientific">Carya illinoinensis</name>
    <name type="common">Pecan</name>
    <dbReference type="NCBI Taxonomy" id="32201"/>
    <lineage>
        <taxon>Eukaryota</taxon>
        <taxon>Viridiplantae</taxon>
        <taxon>Streptophyta</taxon>
        <taxon>Embryophyta</taxon>
        <taxon>Tracheophyta</taxon>
        <taxon>Spermatophyta</taxon>
        <taxon>Magnoliopsida</taxon>
        <taxon>eudicotyledons</taxon>
        <taxon>Gunneridae</taxon>
        <taxon>Pentapetalae</taxon>
        <taxon>rosids</taxon>
        <taxon>fabids</taxon>
        <taxon>Fagales</taxon>
        <taxon>Juglandaceae</taxon>
        <taxon>Carya</taxon>
    </lineage>
</organism>
<dbReference type="GO" id="GO:0046982">
    <property type="term" value="F:protein heterodimerization activity"/>
    <property type="evidence" value="ECO:0007669"/>
    <property type="project" value="InterPro"/>
</dbReference>
<evidence type="ECO:0000313" key="2">
    <source>
        <dbReference type="Proteomes" id="UP000811246"/>
    </source>
</evidence>
<sequence>MALMGEEGRGYELARKLEACGVWRSWLGDSKYAGFSDFLNSPSSWKAFMRTDESNSRAHIHLQLRVRALLFDKASISLFLRSNPSSSSSLASSSIAVSKLNPSCESPIRFSACFFGCGFELWFVIEAVVADLRLRGDDVYFTLENSAQDGVQQREGGVLSNTASSKIQSRVGFGIGSRYGESEIDNVSQRFRNEELPETWYNQFIEKYRGSKPYRLSSANHEFDKRTPEGMSSYLRLLEKHKKRRLAFMEDHSMGYGNSMLENASNMPPNSVLNGSNSIEDDTPFFPEVMFTLNCVPDSALPPAERVDENRKVEFYGVLDTLPQVMTRSPVVIERLGMRPESLSIEQGGSLYRGKLGSEGNRKCLGPEQASQMSRKVIANMLTTVGFGGSSEVPMEVFSQLLSCHICKLGRILKVLADSYRKQCSASELLKMFLKTLGYSNVGSLAELVKDGSRNFVQQPPQQHQGIQPQLQSQYHSSLLLPQQVCTLTFHYS</sequence>
<accession>A0A922EFD9</accession>
<comment type="caution">
    <text evidence="1">The sequence shown here is derived from an EMBL/GenBank/DDBJ whole genome shotgun (WGS) entry which is preliminary data.</text>
</comment>
<reference evidence="1" key="1">
    <citation type="submission" date="2021-01" db="EMBL/GenBank/DDBJ databases">
        <authorList>
            <person name="Lovell J.T."/>
            <person name="Bentley N."/>
            <person name="Bhattarai G."/>
            <person name="Jenkins J.W."/>
            <person name="Sreedasyam A."/>
            <person name="Alarcon Y."/>
            <person name="Bock C."/>
            <person name="Boston L."/>
            <person name="Carlson J."/>
            <person name="Cervantes K."/>
            <person name="Clermont K."/>
            <person name="Krom N."/>
            <person name="Kubenka K."/>
            <person name="Mamidi S."/>
            <person name="Mattison C."/>
            <person name="Monteros M."/>
            <person name="Pisani C."/>
            <person name="Plott C."/>
            <person name="Rajasekar S."/>
            <person name="Rhein H.S."/>
            <person name="Rohla C."/>
            <person name="Song M."/>
            <person name="Hilaire R.S."/>
            <person name="Shu S."/>
            <person name="Wells L."/>
            <person name="Wang X."/>
            <person name="Webber J."/>
            <person name="Heerema R.J."/>
            <person name="Klein P."/>
            <person name="Conner P."/>
            <person name="Grauke L."/>
            <person name="Grimwood J."/>
            <person name="Schmutz J."/>
            <person name="Randall J.J."/>
        </authorList>
    </citation>
    <scope>NUCLEOTIDE SEQUENCE</scope>
    <source>
        <tissue evidence="1">Leaf</tissue>
    </source>
</reference>
<dbReference type="PANTHER" id="PTHR37604:SF1">
    <property type="entry name" value="TRANSCRIPTION INITIATION FACTOR TFIID SUBUNIT"/>
    <property type="match status" value="1"/>
</dbReference>
<dbReference type="Gene3D" id="1.10.20.10">
    <property type="entry name" value="Histone, subunit A"/>
    <property type="match status" value="1"/>
</dbReference>
<dbReference type="Proteomes" id="UP000811246">
    <property type="component" value="Chromosome 7"/>
</dbReference>
<evidence type="ECO:0008006" key="3">
    <source>
        <dbReference type="Google" id="ProtNLM"/>
    </source>
</evidence>
<protein>
    <recommendedName>
        <fullName evidence="3">Bromodomain associated domain-containing protein</fullName>
    </recommendedName>
</protein>
<proteinExistence type="predicted"/>
<dbReference type="EMBL" id="CM031831">
    <property type="protein sequence ID" value="KAG6702664.1"/>
    <property type="molecule type" value="Genomic_DNA"/>
</dbReference>
<name>A0A922EFD9_CARIL</name>
<dbReference type="PANTHER" id="PTHR37604">
    <property type="entry name" value="TRANSCRIPTION INITIATION FACTOR TFIID SUBUNIT"/>
    <property type="match status" value="1"/>
</dbReference>